<gene>
    <name evidence="1" type="ORF">OVA965_LOCUS42031</name>
    <name evidence="2" type="ORF">TMI583_LOCUS43828</name>
</gene>
<evidence type="ECO:0000313" key="1">
    <source>
        <dbReference type="EMBL" id="CAF1599815.1"/>
    </source>
</evidence>
<evidence type="ECO:0000313" key="2">
    <source>
        <dbReference type="EMBL" id="CAF4408037.1"/>
    </source>
</evidence>
<dbReference type="Proteomes" id="UP000682733">
    <property type="component" value="Unassembled WGS sequence"/>
</dbReference>
<sequence>MVHWYTRERSNLR</sequence>
<dbReference type="EMBL" id="CAJNOK010050337">
    <property type="protein sequence ID" value="CAF1599815.1"/>
    <property type="molecule type" value="Genomic_DNA"/>
</dbReference>
<protein>
    <submittedName>
        <fullName evidence="1">Uncharacterized protein</fullName>
    </submittedName>
</protein>
<accession>A0A8S2FZV4</accession>
<organism evidence="1 3">
    <name type="scientific">Didymodactylos carnosus</name>
    <dbReference type="NCBI Taxonomy" id="1234261"/>
    <lineage>
        <taxon>Eukaryota</taxon>
        <taxon>Metazoa</taxon>
        <taxon>Spiralia</taxon>
        <taxon>Gnathifera</taxon>
        <taxon>Rotifera</taxon>
        <taxon>Eurotatoria</taxon>
        <taxon>Bdelloidea</taxon>
        <taxon>Philodinida</taxon>
        <taxon>Philodinidae</taxon>
        <taxon>Didymodactylos</taxon>
    </lineage>
</organism>
<comment type="caution">
    <text evidence="1">The sequence shown here is derived from an EMBL/GenBank/DDBJ whole genome shotgun (WGS) entry which is preliminary data.</text>
</comment>
<feature type="non-terminal residue" evidence="1">
    <location>
        <position position="13"/>
    </location>
</feature>
<proteinExistence type="predicted"/>
<dbReference type="EMBL" id="CAJOBA010074089">
    <property type="protein sequence ID" value="CAF4408037.1"/>
    <property type="molecule type" value="Genomic_DNA"/>
</dbReference>
<reference evidence="1" key="1">
    <citation type="submission" date="2021-02" db="EMBL/GenBank/DDBJ databases">
        <authorList>
            <person name="Nowell W R."/>
        </authorList>
    </citation>
    <scope>NUCLEOTIDE SEQUENCE</scope>
</reference>
<name>A0A8S2FZV4_9BILA</name>
<dbReference type="Proteomes" id="UP000677228">
    <property type="component" value="Unassembled WGS sequence"/>
</dbReference>
<evidence type="ECO:0000313" key="3">
    <source>
        <dbReference type="Proteomes" id="UP000677228"/>
    </source>
</evidence>